<evidence type="ECO:0000313" key="4">
    <source>
        <dbReference type="Proteomes" id="UP000785200"/>
    </source>
</evidence>
<dbReference type="PANTHER" id="PTHR46423:SF1">
    <property type="entry name" value="RNA POLYMERASE II-ASSOCIATED PROTEIN 3"/>
    <property type="match status" value="1"/>
</dbReference>
<organism evidence="3 4">
    <name type="scientific">Hyphodiscus hymeniophilus</name>
    <dbReference type="NCBI Taxonomy" id="353542"/>
    <lineage>
        <taxon>Eukaryota</taxon>
        <taxon>Fungi</taxon>
        <taxon>Dikarya</taxon>
        <taxon>Ascomycota</taxon>
        <taxon>Pezizomycotina</taxon>
        <taxon>Leotiomycetes</taxon>
        <taxon>Helotiales</taxon>
        <taxon>Hyphodiscaceae</taxon>
        <taxon>Hyphodiscus</taxon>
    </lineage>
</organism>
<evidence type="ECO:0000256" key="2">
    <source>
        <dbReference type="PROSITE-ProRule" id="PRU00339"/>
    </source>
</evidence>
<dbReference type="EMBL" id="VNKQ01000010">
    <property type="protein sequence ID" value="KAG0648293.1"/>
    <property type="molecule type" value="Genomic_DNA"/>
</dbReference>
<evidence type="ECO:0000313" key="3">
    <source>
        <dbReference type="EMBL" id="KAG0648293.1"/>
    </source>
</evidence>
<dbReference type="InterPro" id="IPR051966">
    <property type="entry name" value="RPAP3"/>
</dbReference>
<comment type="caution">
    <text evidence="3">The sequence shown here is derived from an EMBL/GenBank/DDBJ whole genome shotgun (WGS) entry which is preliminary data.</text>
</comment>
<protein>
    <submittedName>
        <fullName evidence="3">Uncharacterized protein</fullName>
    </submittedName>
</protein>
<sequence>MGRSLLLEVPGEVREAIYHEVLCSLNNKQDLGNDYKKYNFDFGLFRTCRQIYNEAREVFRRDNIFVSVQTPWPEAQQHVAIDGYVPIVISGAAAQRFENEHLRVVIESALYELPYQPTRKFVILLDDLPQFTEMWHYSDLTHPGLNAHLRLTLNIRDPYQLSFEQRALPKALQRRLLRPFGTLKALYEVKVHGEHYESVAKSMRAEMAVPYPAVETCLEEATRLKNEGNDALKTQEYHKALKLYREAFLHLMIVCEGRRRSIWGDAYFQVQCKGGAFDGQEAGMVRFLLRLRLVSNSIMVYLKLEDYDEARFWGMRSINLMRGGPYGDEVMVGFQGAPEVGKIYYRTGVAFREMGDRTEARDLFKIAAKYLPVDKIVQKDLAALSPRIM</sequence>
<name>A0A9P6VHY8_9HELO</name>
<dbReference type="SUPFAM" id="SSF48452">
    <property type="entry name" value="TPR-like"/>
    <property type="match status" value="1"/>
</dbReference>
<dbReference type="Gene3D" id="1.25.40.10">
    <property type="entry name" value="Tetratricopeptide repeat domain"/>
    <property type="match status" value="1"/>
</dbReference>
<dbReference type="PROSITE" id="PS50005">
    <property type="entry name" value="TPR"/>
    <property type="match status" value="1"/>
</dbReference>
<reference evidence="3" key="1">
    <citation type="submission" date="2019-07" db="EMBL/GenBank/DDBJ databases">
        <title>Hyphodiscus hymeniophilus genome sequencing and assembly.</title>
        <authorList>
            <person name="Kramer G."/>
            <person name="Nodwell J."/>
        </authorList>
    </citation>
    <scope>NUCLEOTIDE SEQUENCE</scope>
    <source>
        <strain evidence="3">ATCC 34498</strain>
    </source>
</reference>
<proteinExistence type="predicted"/>
<dbReference type="PANTHER" id="PTHR46423">
    <property type="entry name" value="RNA POLYMERASE II-ASSOCIATED PROTEIN 3"/>
    <property type="match status" value="1"/>
</dbReference>
<evidence type="ECO:0000256" key="1">
    <source>
        <dbReference type="ARBA" id="ARBA00022803"/>
    </source>
</evidence>
<feature type="repeat" description="TPR" evidence="2">
    <location>
        <begin position="341"/>
        <end position="374"/>
    </location>
</feature>
<gene>
    <name evidence="3" type="ORF">D0Z07_5392</name>
</gene>
<dbReference type="AlphaFoldDB" id="A0A9P6VHY8"/>
<dbReference type="InterPro" id="IPR019734">
    <property type="entry name" value="TPR_rpt"/>
</dbReference>
<dbReference type="InterPro" id="IPR011990">
    <property type="entry name" value="TPR-like_helical_dom_sf"/>
</dbReference>
<dbReference type="OrthoDB" id="5229512at2759"/>
<dbReference type="GO" id="GO:0101031">
    <property type="term" value="C:protein folding chaperone complex"/>
    <property type="evidence" value="ECO:0007669"/>
    <property type="project" value="TreeGrafter"/>
</dbReference>
<keyword evidence="4" id="KW-1185">Reference proteome</keyword>
<dbReference type="Proteomes" id="UP000785200">
    <property type="component" value="Unassembled WGS sequence"/>
</dbReference>
<accession>A0A9P6VHY8</accession>
<keyword evidence="1 2" id="KW-0802">TPR repeat</keyword>